<dbReference type="AlphaFoldDB" id="A0A2N5GP10"/>
<feature type="region of interest" description="Disordered" evidence="1">
    <location>
        <begin position="129"/>
        <end position="157"/>
    </location>
</feature>
<feature type="transmembrane region" description="Helical" evidence="2">
    <location>
        <begin position="6"/>
        <end position="25"/>
    </location>
</feature>
<name>A0A2N5GP10_9BACI</name>
<keyword evidence="2" id="KW-0472">Membrane</keyword>
<sequence>MTTFFLFISFILNVVAILAIILLYLRQNRFFEAEKNQARLISEMEEIISAYLLEMKEENERFIEKFSLKSETGRFIVQDKGLSSVLDEGTGNKEFNPDADNAIALADSSLRIGKATAYHAVKAYKQNSGNQVDETGIDTPAPADPNDQSLNGAKQEETQLNQIFRLREQGLNPAEIAKKLHKGKTEIELLLKFNQKQQE</sequence>
<accession>A0A2N5GP10</accession>
<dbReference type="Proteomes" id="UP000234951">
    <property type="component" value="Unassembled WGS sequence"/>
</dbReference>
<comment type="caution">
    <text evidence="3">The sequence shown here is derived from an EMBL/GenBank/DDBJ whole genome shotgun (WGS) entry which is preliminary data.</text>
</comment>
<feature type="compositionally biased region" description="Polar residues" evidence="1">
    <location>
        <begin position="146"/>
        <end position="157"/>
    </location>
</feature>
<organism evidence="3 5">
    <name type="scientific">Bacillus canaveralius</name>
    <dbReference type="NCBI Taxonomy" id="1403243"/>
    <lineage>
        <taxon>Bacteria</taxon>
        <taxon>Bacillati</taxon>
        <taxon>Bacillota</taxon>
        <taxon>Bacilli</taxon>
        <taxon>Bacillales</taxon>
        <taxon>Bacillaceae</taxon>
        <taxon>Bacillus</taxon>
    </lineage>
</organism>
<reference evidence="3 5" key="1">
    <citation type="submission" date="2017-11" db="EMBL/GenBank/DDBJ databases">
        <title>Comparitive Functional Genomics of Dry Heat Resistant strains isolated from the Viking Spacecraft.</title>
        <authorList>
            <person name="Seuylemezian A."/>
            <person name="Cooper K."/>
            <person name="Vaishampayan P."/>
        </authorList>
    </citation>
    <scope>NUCLEOTIDE SEQUENCE [LARGE SCALE GENOMIC DNA]</scope>
    <source>
        <strain evidence="3 5">M4.6</strain>
    </source>
</reference>
<proteinExistence type="predicted"/>
<dbReference type="EMBL" id="PGVA01000014">
    <property type="protein sequence ID" value="PLR84238.1"/>
    <property type="molecule type" value="Genomic_DNA"/>
</dbReference>
<evidence type="ECO:0000256" key="2">
    <source>
        <dbReference type="SAM" id="Phobius"/>
    </source>
</evidence>
<dbReference type="Proteomes" id="UP000235114">
    <property type="component" value="Unassembled WGS sequence"/>
</dbReference>
<gene>
    <name evidence="3" type="ORF">CU635_07985</name>
    <name evidence="4" type="ORF">CVD25_21185</name>
</gene>
<keyword evidence="2" id="KW-0812">Transmembrane</keyword>
<evidence type="ECO:0000256" key="1">
    <source>
        <dbReference type="SAM" id="MobiDB-lite"/>
    </source>
</evidence>
<evidence type="ECO:0008006" key="7">
    <source>
        <dbReference type="Google" id="ProtNLM"/>
    </source>
</evidence>
<evidence type="ECO:0000313" key="4">
    <source>
        <dbReference type="EMBL" id="PLR89416.1"/>
    </source>
</evidence>
<reference evidence="4 6" key="2">
    <citation type="submission" date="2017-12" db="EMBL/GenBank/DDBJ databases">
        <title>Comparative Functional Genomics of Dry Heat Resistant strains isolated from the Viking Spacecraft.</title>
        <authorList>
            <person name="Seuylemezian A."/>
            <person name="Cooper K."/>
            <person name="Vaishampayan P."/>
        </authorList>
    </citation>
    <scope>NUCLEOTIDE SEQUENCE [LARGE SCALE GENOMIC DNA]</scope>
    <source>
        <strain evidence="4 6">ATCC 29669</strain>
    </source>
</reference>
<keyword evidence="6" id="KW-1185">Reference proteome</keyword>
<evidence type="ECO:0000313" key="6">
    <source>
        <dbReference type="Proteomes" id="UP000235114"/>
    </source>
</evidence>
<evidence type="ECO:0000313" key="3">
    <source>
        <dbReference type="EMBL" id="PLR84238.1"/>
    </source>
</evidence>
<dbReference type="OrthoDB" id="1708317at2"/>
<dbReference type="EMBL" id="PGVD01000082">
    <property type="protein sequence ID" value="PLR89416.1"/>
    <property type="molecule type" value="Genomic_DNA"/>
</dbReference>
<dbReference type="RefSeq" id="WP_101576646.1">
    <property type="nucleotide sequence ID" value="NZ_PGVA01000014.1"/>
</dbReference>
<evidence type="ECO:0000313" key="5">
    <source>
        <dbReference type="Proteomes" id="UP000234951"/>
    </source>
</evidence>
<protein>
    <recommendedName>
        <fullName evidence="7">Coupling factor for flagellin transcription and translation</fullName>
    </recommendedName>
</protein>
<keyword evidence="2" id="KW-1133">Transmembrane helix</keyword>